<dbReference type="EMBL" id="JAAOCD010000006">
    <property type="protein sequence ID" value="NHK99444.1"/>
    <property type="molecule type" value="Genomic_DNA"/>
</dbReference>
<dbReference type="Pfam" id="PF06722">
    <property type="entry name" value="EryCIII-like_C"/>
    <property type="match status" value="1"/>
</dbReference>
<gene>
    <name evidence="2" type="ORF">G7087_13745</name>
</gene>
<evidence type="ECO:0000259" key="1">
    <source>
        <dbReference type="Pfam" id="PF06722"/>
    </source>
</evidence>
<protein>
    <submittedName>
        <fullName evidence="2">Glycosyl transferase family 1</fullName>
    </submittedName>
</protein>
<organism evidence="2 3">
    <name type="scientific">Rubrivivax benzoatilyticus</name>
    <dbReference type="NCBI Taxonomy" id="316997"/>
    <lineage>
        <taxon>Bacteria</taxon>
        <taxon>Pseudomonadati</taxon>
        <taxon>Pseudomonadota</taxon>
        <taxon>Betaproteobacteria</taxon>
        <taxon>Burkholderiales</taxon>
        <taxon>Sphaerotilaceae</taxon>
        <taxon>Rubrivivax</taxon>
    </lineage>
</organism>
<dbReference type="RefSeq" id="WP_155983588.1">
    <property type="nucleotide sequence ID" value="NZ_JAAOCD010000006.1"/>
</dbReference>
<dbReference type="Gene3D" id="3.40.50.2000">
    <property type="entry name" value="Glycogen Phosphorylase B"/>
    <property type="match status" value="2"/>
</dbReference>
<evidence type="ECO:0000313" key="3">
    <source>
        <dbReference type="Proteomes" id="UP000802098"/>
    </source>
</evidence>
<comment type="caution">
    <text evidence="2">The sequence shown here is derived from an EMBL/GenBank/DDBJ whole genome shotgun (WGS) entry which is preliminary data.</text>
</comment>
<accession>A0ABX0I1E4</accession>
<keyword evidence="2" id="KW-0808">Transferase</keyword>
<reference evidence="2 3" key="1">
    <citation type="submission" date="2020-03" db="EMBL/GenBank/DDBJ databases">
        <title>Rubrivivax benzoatilyticus JA2 (sequenced after 10 years sub-culturing).</title>
        <authorList>
            <person name="Gupta D."/>
            <person name="Chintalapati S."/>
            <person name="Chintalapati V.R."/>
        </authorList>
    </citation>
    <scope>NUCLEOTIDE SEQUENCE [LARGE SCALE GENOMIC DNA]</scope>
    <source>
        <strain evidence="2 3">JA2-Mal</strain>
    </source>
</reference>
<dbReference type="PANTHER" id="PTHR21015">
    <property type="entry name" value="UDP-N-ACETYLGLUCOSAMINE--N-ACETYLMURAMYL-(PENTAPEPTIDE) PYROPHOSPHORYL-UNDECAPRENOL N-ACETYLGLUCOSAMINE TRANSFERASE 1"/>
    <property type="match status" value="1"/>
</dbReference>
<dbReference type="PANTHER" id="PTHR21015:SF22">
    <property type="entry name" value="GLYCOSYLTRANSFERASE"/>
    <property type="match status" value="1"/>
</dbReference>
<dbReference type="Proteomes" id="UP000802098">
    <property type="component" value="Unassembled WGS sequence"/>
</dbReference>
<evidence type="ECO:0000313" key="2">
    <source>
        <dbReference type="EMBL" id="NHK99444.1"/>
    </source>
</evidence>
<feature type="domain" description="Erythromycin biosynthesis protein CIII-like C-terminal" evidence="1">
    <location>
        <begin position="291"/>
        <end position="386"/>
    </location>
</feature>
<keyword evidence="3" id="KW-1185">Reference proteome</keyword>
<name>A0ABX0I1E4_9BURK</name>
<dbReference type="GO" id="GO:0016740">
    <property type="term" value="F:transferase activity"/>
    <property type="evidence" value="ECO:0007669"/>
    <property type="project" value="UniProtKB-KW"/>
</dbReference>
<dbReference type="SUPFAM" id="SSF53756">
    <property type="entry name" value="UDP-Glycosyltransferase/glycogen phosphorylase"/>
    <property type="match status" value="1"/>
</dbReference>
<sequence>MSTPAPAPRPRVLFVAEAATLAHLARPAALMAALDPARVDGRLACPEHARRFLGADAGRWEPLAGIDPALFAARLRRGEPLMRQAELEAAVDADLALFERCRPDLVVGDFRLSLSVSARLAGVRYAAICNAYWSPYAADRRLPLPVLGWTRRAPLALAQAGFDLLQGPLLAPHCRPLNAVRAARGLAPLPADLRRVYTDADDTLYADSPALFPLHGAPANHRHLGPVLWSPPVPPPPWWDEPAGDGPPVYVTMGSSGDAAAIETVLDALDALGARTMLATAGAPAPRPRAGLRVADYLPGEAAAARAALVVCNGGSPTSQQALAAGTPVLGICSNMDQMLNMRGLEAAGAGIALRADRLSAAAVRRAAAALLSGGPGRETLARLGAGEARERFVRYVDEVTGAAREDLP</sequence>
<dbReference type="InterPro" id="IPR010610">
    <property type="entry name" value="EryCIII-like_C"/>
</dbReference>
<proteinExistence type="predicted"/>